<evidence type="ECO:0000313" key="5">
    <source>
        <dbReference type="Proteomes" id="UP000028013"/>
    </source>
</evidence>
<gene>
    <name evidence="4" type="ORF">M094_3447</name>
</gene>
<dbReference type="Pfam" id="PF04773">
    <property type="entry name" value="FecR"/>
    <property type="match status" value="1"/>
</dbReference>
<dbReference type="Proteomes" id="UP000028013">
    <property type="component" value="Unassembled WGS sequence"/>
</dbReference>
<feature type="transmembrane region" description="Helical" evidence="1">
    <location>
        <begin position="86"/>
        <end position="104"/>
    </location>
</feature>
<reference evidence="4 5" key="1">
    <citation type="submission" date="2014-04" db="EMBL/GenBank/DDBJ databases">
        <authorList>
            <person name="Sears C."/>
            <person name="Carroll K."/>
            <person name="Sack B.R."/>
            <person name="Qadri F."/>
            <person name="Myers L.L."/>
            <person name="Chung G.-T."/>
            <person name="Escheverria P."/>
            <person name="Fraser C.M."/>
            <person name="Sadzewicz L."/>
            <person name="Shefchek K.A."/>
            <person name="Tallon L."/>
            <person name="Das S.P."/>
            <person name="Daugherty S."/>
            <person name="Mongodin E.F."/>
        </authorList>
    </citation>
    <scope>NUCLEOTIDE SEQUENCE [LARGE SCALE GENOMIC DNA]</scope>
    <source>
        <strain evidence="4 5">3978 T3 ii</strain>
    </source>
</reference>
<dbReference type="EMBL" id="JNHN01000040">
    <property type="protein sequence ID" value="KDS62817.1"/>
    <property type="molecule type" value="Genomic_DNA"/>
</dbReference>
<proteinExistence type="predicted"/>
<keyword evidence="1" id="KW-0812">Transmembrane</keyword>
<dbReference type="Gene3D" id="3.55.50.30">
    <property type="match status" value="1"/>
</dbReference>
<dbReference type="AlphaFoldDB" id="A0A078SL71"/>
<evidence type="ECO:0000256" key="1">
    <source>
        <dbReference type="SAM" id="Phobius"/>
    </source>
</evidence>
<feature type="domain" description="Protein FecR C-terminal" evidence="3">
    <location>
        <begin position="320"/>
        <end position="388"/>
    </location>
</feature>
<name>A0A078SL71_BACUN</name>
<keyword evidence="1" id="KW-1133">Transmembrane helix</keyword>
<dbReference type="PATRIC" id="fig|1339349.3.peg.324"/>
<dbReference type="PANTHER" id="PTHR30273">
    <property type="entry name" value="PERIPLASMIC SIGNAL SENSOR AND SIGMA FACTOR ACTIVATOR FECR-RELATED"/>
    <property type="match status" value="1"/>
</dbReference>
<comment type="caution">
    <text evidence="4">The sequence shown here is derived from an EMBL/GenBank/DDBJ whole genome shotgun (WGS) entry which is preliminary data.</text>
</comment>
<dbReference type="InterPro" id="IPR006860">
    <property type="entry name" value="FecR"/>
</dbReference>
<keyword evidence="1" id="KW-0472">Membrane</keyword>
<accession>A0A078SL71</accession>
<dbReference type="Gene3D" id="2.60.120.1440">
    <property type="match status" value="1"/>
</dbReference>
<evidence type="ECO:0000313" key="4">
    <source>
        <dbReference type="EMBL" id="KDS62817.1"/>
    </source>
</evidence>
<dbReference type="PANTHER" id="PTHR30273:SF2">
    <property type="entry name" value="PROTEIN FECR"/>
    <property type="match status" value="1"/>
</dbReference>
<evidence type="ECO:0000259" key="3">
    <source>
        <dbReference type="Pfam" id="PF16344"/>
    </source>
</evidence>
<sequence>MIKEYFHIAHLISKHLSGEVTPEESRFLDKWRKESKSHEQLFQKICSDEHYAQHEIRKMEFDSQAGWKGVETRIKRMELRRRHLKLLRYVALFIAPVLILVFALQDISVPHVMDGNQLLAAQQILPGGAKAILTLDNGETVYLDENADGRQLQLAGKQIQIDSTTLNYSAADGQVVQSALVYNKVEVPQGGEYTLVLNDGTKVHLNSMSSLRFPLTFEAGKREVELAGEAYFEVNKTGHPFTVSTQGMQIEVLGTTFNISAYPGEEYQATLVSGSVKVDTGEGQSLVLKPSQQASLIPGSGNIQVCTVDTAFYTSWVKGKINFKDQRLEDIMRILSRWYNIEVDYSDEALKNLRFGCYVNRYEEIAPFLELLEATENIHVKINGKTIIFYK</sequence>
<dbReference type="RefSeq" id="WP_035450160.1">
    <property type="nucleotide sequence ID" value="NZ_JNHN01000040.1"/>
</dbReference>
<organism evidence="4 5">
    <name type="scientific">Bacteroides uniformis str. 3978 T3 ii</name>
    <dbReference type="NCBI Taxonomy" id="1339349"/>
    <lineage>
        <taxon>Bacteria</taxon>
        <taxon>Pseudomonadati</taxon>
        <taxon>Bacteroidota</taxon>
        <taxon>Bacteroidia</taxon>
        <taxon>Bacteroidales</taxon>
        <taxon>Bacteroidaceae</taxon>
        <taxon>Bacteroides</taxon>
    </lineage>
</organism>
<dbReference type="InterPro" id="IPR012373">
    <property type="entry name" value="Ferrdict_sens_TM"/>
</dbReference>
<dbReference type="GO" id="GO:0016989">
    <property type="term" value="F:sigma factor antagonist activity"/>
    <property type="evidence" value="ECO:0007669"/>
    <property type="project" value="TreeGrafter"/>
</dbReference>
<feature type="domain" description="FecR protein" evidence="2">
    <location>
        <begin position="184"/>
        <end position="277"/>
    </location>
</feature>
<dbReference type="InterPro" id="IPR032508">
    <property type="entry name" value="FecR_C"/>
</dbReference>
<dbReference type="Pfam" id="PF16344">
    <property type="entry name" value="FecR_C"/>
    <property type="match status" value="1"/>
</dbReference>
<protein>
    <submittedName>
        <fullName evidence="4">FecR family protein</fullName>
    </submittedName>
</protein>
<evidence type="ECO:0000259" key="2">
    <source>
        <dbReference type="Pfam" id="PF04773"/>
    </source>
</evidence>